<dbReference type="Proteomes" id="UP000536909">
    <property type="component" value="Unassembled WGS sequence"/>
</dbReference>
<name>A0ABR6MWW4_9DEIO</name>
<dbReference type="InterPro" id="IPR002559">
    <property type="entry name" value="Transposase_11"/>
</dbReference>
<evidence type="ECO:0000313" key="3">
    <source>
        <dbReference type="Proteomes" id="UP000536909"/>
    </source>
</evidence>
<keyword evidence="3" id="KW-1185">Reference proteome</keyword>
<evidence type="ECO:0000259" key="1">
    <source>
        <dbReference type="Pfam" id="PF01609"/>
    </source>
</evidence>
<dbReference type="Pfam" id="PF01609">
    <property type="entry name" value="DDE_Tnp_1"/>
    <property type="match status" value="1"/>
</dbReference>
<dbReference type="SUPFAM" id="SSF53098">
    <property type="entry name" value="Ribonuclease H-like"/>
    <property type="match status" value="1"/>
</dbReference>
<proteinExistence type="predicted"/>
<dbReference type="EMBL" id="JACHFV010000008">
    <property type="protein sequence ID" value="MBB5295736.1"/>
    <property type="molecule type" value="Genomic_DNA"/>
</dbReference>
<feature type="domain" description="Transposase IS4-like" evidence="1">
    <location>
        <begin position="35"/>
        <end position="108"/>
    </location>
</feature>
<gene>
    <name evidence="2" type="ORF">HNQ10_002575</name>
</gene>
<accession>A0ABR6MWW4</accession>
<sequence>MVGVRSTRRTDHPGHVTVADCEHGGWIHLANWPWEPLTLARVERGERTFCSVASQLLPGDSVAREGGRRWAIESFFKEAKHSFGLNRCALRTAQGLDRWVLLVFAALLCRHTVPGTSGGGRCPGGPPPAGCAATRCTTLAGGRIPAPARLFTHPTQVQDLSPTSGVPTTNRCWASNA</sequence>
<protein>
    <recommendedName>
        <fullName evidence="1">Transposase IS4-like domain-containing protein</fullName>
    </recommendedName>
</protein>
<evidence type="ECO:0000313" key="2">
    <source>
        <dbReference type="EMBL" id="MBB5295736.1"/>
    </source>
</evidence>
<dbReference type="InterPro" id="IPR012337">
    <property type="entry name" value="RNaseH-like_sf"/>
</dbReference>
<organism evidence="2 3">
    <name type="scientific">Deinococcus metallilatus</name>
    <dbReference type="NCBI Taxonomy" id="1211322"/>
    <lineage>
        <taxon>Bacteria</taxon>
        <taxon>Thermotogati</taxon>
        <taxon>Deinococcota</taxon>
        <taxon>Deinococci</taxon>
        <taxon>Deinococcales</taxon>
        <taxon>Deinococcaceae</taxon>
        <taxon>Deinococcus</taxon>
    </lineage>
</organism>
<comment type="caution">
    <text evidence="2">The sequence shown here is derived from an EMBL/GenBank/DDBJ whole genome shotgun (WGS) entry which is preliminary data.</text>
</comment>
<reference evidence="2 3" key="1">
    <citation type="submission" date="2020-08" db="EMBL/GenBank/DDBJ databases">
        <title>Genomic Encyclopedia of Type Strains, Phase IV (KMG-IV): sequencing the most valuable type-strain genomes for metagenomic binning, comparative biology and taxonomic classification.</title>
        <authorList>
            <person name="Goeker M."/>
        </authorList>
    </citation>
    <scope>NUCLEOTIDE SEQUENCE [LARGE SCALE GENOMIC DNA]</scope>
    <source>
        <strain evidence="2 3">DSM 105434</strain>
    </source>
</reference>